<gene>
    <name evidence="1" type="ORF">JCM31826_04240</name>
</gene>
<organism evidence="1 2">
    <name type="scientific">Thermaurantimonas aggregans</name>
    <dbReference type="NCBI Taxonomy" id="2173829"/>
    <lineage>
        <taxon>Bacteria</taxon>
        <taxon>Pseudomonadati</taxon>
        <taxon>Bacteroidota</taxon>
        <taxon>Flavobacteriia</taxon>
        <taxon>Flavobacteriales</taxon>
        <taxon>Schleiferiaceae</taxon>
        <taxon>Thermaurantimonas</taxon>
    </lineage>
</organism>
<sequence>MYVGPAYGENRILGRWRAYIATGHGGNVGLTKLSFDHIKQYFKYSILDIYKPTTDDQIIIDRENGWKEILQADKLDTMKANGR</sequence>
<dbReference type="AlphaFoldDB" id="A0A401XIU7"/>
<reference evidence="1 2" key="1">
    <citation type="submission" date="2018-11" db="EMBL/GenBank/DDBJ databases">
        <title>Schleiferia aggregans sp. nov., a moderately thermophilic heterotrophic bacterium isolated from microbial mats at a terrestrial hot spring.</title>
        <authorList>
            <person name="Iino T."/>
            <person name="Ohkuma M."/>
            <person name="Haruta S."/>
        </authorList>
    </citation>
    <scope>NUCLEOTIDE SEQUENCE [LARGE SCALE GENOMIC DNA]</scope>
    <source>
        <strain evidence="1 2">LA</strain>
    </source>
</reference>
<keyword evidence="2" id="KW-1185">Reference proteome</keyword>
<name>A0A401XIU7_9FLAO</name>
<accession>A0A401XIU7</accession>
<evidence type="ECO:0000313" key="2">
    <source>
        <dbReference type="Proteomes" id="UP000286715"/>
    </source>
</evidence>
<dbReference type="RefSeq" id="WP_051889463.1">
    <property type="nucleotide sequence ID" value="NZ_BHZE01000003.1"/>
</dbReference>
<evidence type="ECO:0008006" key="3">
    <source>
        <dbReference type="Google" id="ProtNLM"/>
    </source>
</evidence>
<proteinExistence type="predicted"/>
<dbReference type="Proteomes" id="UP000286715">
    <property type="component" value="Unassembled WGS sequence"/>
</dbReference>
<evidence type="ECO:0000313" key="1">
    <source>
        <dbReference type="EMBL" id="GCD76942.1"/>
    </source>
</evidence>
<dbReference type="EMBL" id="BHZE01000003">
    <property type="protein sequence ID" value="GCD76942.1"/>
    <property type="molecule type" value="Genomic_DNA"/>
</dbReference>
<protein>
    <recommendedName>
        <fullName evidence="3">GIY-YIG domain-containing protein</fullName>
    </recommendedName>
</protein>
<comment type="caution">
    <text evidence="1">The sequence shown here is derived from an EMBL/GenBank/DDBJ whole genome shotgun (WGS) entry which is preliminary data.</text>
</comment>